<evidence type="ECO:0000313" key="6">
    <source>
        <dbReference type="EMBL" id="KAJ7211723.1"/>
    </source>
</evidence>
<name>A0AAD6YI86_9AGAR</name>
<dbReference type="SUPFAM" id="SSF54001">
    <property type="entry name" value="Cysteine proteinases"/>
    <property type="match status" value="1"/>
</dbReference>
<sequence>MLSTCSLVCTGWLQHARLRMFSRIFISLHNAHRFGSLLAASWSTTSFAPHVRAIELDDKVADDFWTSEVLPKYVARFSRLTTSGALPKSLPSAFDVATHLEVDYGPTSFSHRLEDIIASLPRLETLKVRYEKRPSYYPVIDFGIQYIRVLLDILSHIDTSLMISVSLDFIIPCIAQLDWAVLMPFEWDVLDATLSRLPALRGPVIIPQEVVAGVRTNFRDWRIGSCANSDKFGPRATGVVVGVRTQGLWPEGSDNEGLDALKLPDYIFSTLPPTSLPITQLLEWDLPPQTDVVVDGDLQPSQYFSSEEPCGDIEDLFKFALAVPPRRLVNNLNAAAGQAVIEGKMSVCTPGNPQVKLPLRVLTYWTYLLDASDAQKTWKAVMRVKDADDLDMKLTVHGVLATLPWHGHLKGFGIRVGDLAQLLSNQYLEAKIIDALIAVLTLRLCRVGGTLGENTLLLDSTFGSFLEMLHPIVNGIAEGPIKESKGGRKYLEKHREWLRSRPDGQLYSVVYRPEEHWTVCKVVARERHTQYGDGLQWKRPQEFFESLGLWLRDQNGAEFSTTDDLPCARQTDGVNCGIIAINAIAHNVFGDPLWTTKSAKALRMKAFCDIVKDDTWMKVLHPCAEVLSHADSIPQRSSPSIDSSDLDLADGAQNVMAAGFAIDEEHLRVCMASDDVHPEIPSQIPAPDPAAEHDSDVEMWKLNPAETSSLKRRAEEPLEEQENRCGKAAKTRSVTIVTPAIFLRKAISIPLPNSVDPKAKKNASASASGKKAKPAPAITESSSAVIGISHAATKARELRNEVKSGAFQASDTKTANFRRKITSEWDSNAEFEETCKRVRCSMCSGWVEMKEPYNIARFKDHCNKRMQGCTRAAPPEPVKKPKTTLDRFLTAAPPAKPVNKKLKVSKVLKTVNRPCPGLSAAYNPQCGVYLERSGAAGGGARAFGKYVKDIFGDKKTAELTKTEKELAYAAQHHDQTWRNDYAPGIMASFAVGTNACLKTVQVDPHSSALPQPCTSCLLLFTSKSYQAVINKPLPENGNFKFTPKRSQNEHLGMQFARYKGLEQLFAEVAIRFSPKYFGC</sequence>
<feature type="compositionally biased region" description="Low complexity" evidence="4">
    <location>
        <begin position="762"/>
        <end position="776"/>
    </location>
</feature>
<dbReference type="GO" id="GO:0006508">
    <property type="term" value="P:proteolysis"/>
    <property type="evidence" value="ECO:0007669"/>
    <property type="project" value="UniProtKB-KW"/>
</dbReference>
<dbReference type="GO" id="GO:0008234">
    <property type="term" value="F:cysteine-type peptidase activity"/>
    <property type="evidence" value="ECO:0007669"/>
    <property type="project" value="InterPro"/>
</dbReference>
<evidence type="ECO:0000256" key="4">
    <source>
        <dbReference type="SAM" id="MobiDB-lite"/>
    </source>
</evidence>
<dbReference type="InterPro" id="IPR003653">
    <property type="entry name" value="Peptidase_C48_C"/>
</dbReference>
<comment type="caution">
    <text evidence="6">The sequence shown here is derived from an EMBL/GenBank/DDBJ whole genome shotgun (WGS) entry which is preliminary data.</text>
</comment>
<dbReference type="PROSITE" id="PS50600">
    <property type="entry name" value="ULP_PROTEASE"/>
    <property type="match status" value="1"/>
</dbReference>
<dbReference type="InterPro" id="IPR038765">
    <property type="entry name" value="Papain-like_cys_pep_sf"/>
</dbReference>
<dbReference type="Proteomes" id="UP001219525">
    <property type="component" value="Unassembled WGS sequence"/>
</dbReference>
<feature type="domain" description="Ubiquitin-like protease family profile" evidence="5">
    <location>
        <begin position="412"/>
        <end position="587"/>
    </location>
</feature>
<comment type="similarity">
    <text evidence="1">Belongs to the peptidase C48 family.</text>
</comment>
<gene>
    <name evidence="6" type="ORF">GGX14DRAFT_394042</name>
</gene>
<feature type="region of interest" description="Disordered" evidence="4">
    <location>
        <begin position="707"/>
        <end position="726"/>
    </location>
</feature>
<keyword evidence="3" id="KW-0378">Hydrolase</keyword>
<dbReference type="Gene3D" id="3.40.395.10">
    <property type="entry name" value="Adenoviral Proteinase, Chain A"/>
    <property type="match status" value="1"/>
</dbReference>
<evidence type="ECO:0000256" key="1">
    <source>
        <dbReference type="ARBA" id="ARBA00005234"/>
    </source>
</evidence>
<evidence type="ECO:0000256" key="2">
    <source>
        <dbReference type="ARBA" id="ARBA00022670"/>
    </source>
</evidence>
<protein>
    <recommendedName>
        <fullName evidence="5">Ubiquitin-like protease family profile domain-containing protein</fullName>
    </recommendedName>
</protein>
<feature type="region of interest" description="Disordered" evidence="4">
    <location>
        <begin position="753"/>
        <end position="776"/>
    </location>
</feature>
<evidence type="ECO:0000259" key="5">
    <source>
        <dbReference type="PROSITE" id="PS50600"/>
    </source>
</evidence>
<accession>A0AAD6YI86</accession>
<proteinExistence type="inferred from homology"/>
<organism evidence="6 7">
    <name type="scientific">Mycena pura</name>
    <dbReference type="NCBI Taxonomy" id="153505"/>
    <lineage>
        <taxon>Eukaryota</taxon>
        <taxon>Fungi</taxon>
        <taxon>Dikarya</taxon>
        <taxon>Basidiomycota</taxon>
        <taxon>Agaricomycotina</taxon>
        <taxon>Agaricomycetes</taxon>
        <taxon>Agaricomycetidae</taxon>
        <taxon>Agaricales</taxon>
        <taxon>Marasmiineae</taxon>
        <taxon>Mycenaceae</taxon>
        <taxon>Mycena</taxon>
    </lineage>
</organism>
<reference evidence="6" key="1">
    <citation type="submission" date="2023-03" db="EMBL/GenBank/DDBJ databases">
        <title>Massive genome expansion in bonnet fungi (Mycena s.s.) driven by repeated elements and novel gene families across ecological guilds.</title>
        <authorList>
            <consortium name="Lawrence Berkeley National Laboratory"/>
            <person name="Harder C.B."/>
            <person name="Miyauchi S."/>
            <person name="Viragh M."/>
            <person name="Kuo A."/>
            <person name="Thoen E."/>
            <person name="Andreopoulos B."/>
            <person name="Lu D."/>
            <person name="Skrede I."/>
            <person name="Drula E."/>
            <person name="Henrissat B."/>
            <person name="Morin E."/>
            <person name="Kohler A."/>
            <person name="Barry K."/>
            <person name="LaButti K."/>
            <person name="Morin E."/>
            <person name="Salamov A."/>
            <person name="Lipzen A."/>
            <person name="Mereny Z."/>
            <person name="Hegedus B."/>
            <person name="Baldrian P."/>
            <person name="Stursova M."/>
            <person name="Weitz H."/>
            <person name="Taylor A."/>
            <person name="Grigoriev I.V."/>
            <person name="Nagy L.G."/>
            <person name="Martin F."/>
            <person name="Kauserud H."/>
        </authorList>
    </citation>
    <scope>NUCLEOTIDE SEQUENCE</scope>
    <source>
        <strain evidence="6">9144</strain>
    </source>
</reference>
<evidence type="ECO:0000313" key="7">
    <source>
        <dbReference type="Proteomes" id="UP001219525"/>
    </source>
</evidence>
<feature type="compositionally biased region" description="Basic and acidic residues" evidence="4">
    <location>
        <begin position="712"/>
        <end position="725"/>
    </location>
</feature>
<dbReference type="GO" id="GO:0019783">
    <property type="term" value="F:ubiquitin-like protein peptidase activity"/>
    <property type="evidence" value="ECO:0007669"/>
    <property type="project" value="UniProtKB-ARBA"/>
</dbReference>
<dbReference type="AlphaFoldDB" id="A0AAD6YI86"/>
<keyword evidence="2" id="KW-0645">Protease</keyword>
<evidence type="ECO:0000256" key="3">
    <source>
        <dbReference type="ARBA" id="ARBA00022801"/>
    </source>
</evidence>
<dbReference type="EMBL" id="JARJCW010000025">
    <property type="protein sequence ID" value="KAJ7211723.1"/>
    <property type="molecule type" value="Genomic_DNA"/>
</dbReference>
<keyword evidence="7" id="KW-1185">Reference proteome</keyword>